<organism evidence="2">
    <name type="scientific">Siphoviridae sp. ctSOv1</name>
    <dbReference type="NCBI Taxonomy" id="2827872"/>
    <lineage>
        <taxon>Viruses</taxon>
        <taxon>Duplodnaviria</taxon>
        <taxon>Heunggongvirae</taxon>
        <taxon>Uroviricota</taxon>
        <taxon>Caudoviricetes</taxon>
    </lineage>
</organism>
<reference evidence="2" key="1">
    <citation type="journal article" date="2021" name="Proc. Natl. Acad. Sci. U.S.A.">
        <title>A Catalog of Tens of Thousands of Viruses from Human Metagenomes Reveals Hidden Associations with Chronic Diseases.</title>
        <authorList>
            <person name="Tisza M.J."/>
            <person name="Buck C.B."/>
        </authorList>
    </citation>
    <scope>NUCLEOTIDE SEQUENCE</scope>
    <source>
        <strain evidence="2">CtSOv1</strain>
    </source>
</reference>
<accession>A0A8S5T0M1</accession>
<feature type="domain" description="SHOCT-like" evidence="1">
    <location>
        <begin position="25"/>
        <end position="75"/>
    </location>
</feature>
<dbReference type="EMBL" id="BK032719">
    <property type="protein sequence ID" value="DAF56587.1"/>
    <property type="molecule type" value="Genomic_DNA"/>
</dbReference>
<protein>
    <recommendedName>
        <fullName evidence="1">SHOCT-like domain-containing protein</fullName>
    </recommendedName>
</protein>
<evidence type="ECO:0000313" key="2">
    <source>
        <dbReference type="EMBL" id="DAF56587.1"/>
    </source>
</evidence>
<dbReference type="InterPro" id="IPR046749">
    <property type="entry name" value="SHOCT_2"/>
</dbReference>
<proteinExistence type="predicted"/>
<sequence length="79" mass="9189">MKENNSSLPMTDVAEHLNIAPKQITQDELRQDYSYFQAQRTAEQMLTLGLISLSEFNNLTQINRDTFSPLWVEIMAEIR</sequence>
<name>A0A8S5T0M1_9CAUD</name>
<evidence type="ECO:0000259" key="1">
    <source>
        <dbReference type="Pfam" id="PF20612"/>
    </source>
</evidence>
<dbReference type="Pfam" id="PF20612">
    <property type="entry name" value="SHOCT_2"/>
    <property type="match status" value="1"/>
</dbReference>